<dbReference type="InterPro" id="IPR035093">
    <property type="entry name" value="RelE/ParE_toxin_dom_sf"/>
</dbReference>
<evidence type="ECO:0000256" key="2">
    <source>
        <dbReference type="ARBA" id="ARBA00061366"/>
    </source>
</evidence>
<dbReference type="RefSeq" id="WP_133694133.1">
    <property type="nucleotide sequence ID" value="NZ_SOBR01000001.1"/>
</dbReference>
<dbReference type="PIRSF" id="PIRSF006156">
    <property type="entry name" value="YafQ"/>
    <property type="match status" value="1"/>
</dbReference>
<evidence type="ECO:0000313" key="4">
    <source>
        <dbReference type="EMBL" id="TDU25123.1"/>
    </source>
</evidence>
<keyword evidence="5" id="KW-1185">Reference proteome</keyword>
<dbReference type="EMBL" id="SOBR01000001">
    <property type="protein sequence ID" value="TDU25123.1"/>
    <property type="molecule type" value="Genomic_DNA"/>
</dbReference>
<dbReference type="NCBIfam" id="TIGR02385">
    <property type="entry name" value="RelE_StbE"/>
    <property type="match status" value="1"/>
</dbReference>
<evidence type="ECO:0000256" key="1">
    <source>
        <dbReference type="ARBA" id="ARBA00022649"/>
    </source>
</evidence>
<dbReference type="NCBIfam" id="TIGR00053">
    <property type="entry name" value="YafQ family addiction module toxin"/>
    <property type="match status" value="1"/>
</dbReference>
<dbReference type="GO" id="GO:0006415">
    <property type="term" value="P:translational termination"/>
    <property type="evidence" value="ECO:0007669"/>
    <property type="project" value="TreeGrafter"/>
</dbReference>
<name>A0A4R7NVD1_9GAMM</name>
<dbReference type="FunFam" id="3.30.2310.20:FF:000003">
    <property type="entry name" value="Type II toxin-antitoxin system YafQ family toxin"/>
    <property type="match status" value="1"/>
</dbReference>
<dbReference type="InterPro" id="IPR007712">
    <property type="entry name" value="RelE/ParE_toxin"/>
</dbReference>
<comment type="caution">
    <text evidence="4">The sequence shown here is derived from an EMBL/GenBank/DDBJ whole genome shotgun (WGS) entry which is preliminary data.</text>
</comment>
<keyword evidence="1" id="KW-1277">Toxin-antitoxin system</keyword>
<organism evidence="4 5">
    <name type="scientific">Chromohalobacter marismortui</name>
    <dbReference type="NCBI Taxonomy" id="42055"/>
    <lineage>
        <taxon>Bacteria</taxon>
        <taxon>Pseudomonadati</taxon>
        <taxon>Pseudomonadota</taxon>
        <taxon>Gammaproteobacteria</taxon>
        <taxon>Oceanospirillales</taxon>
        <taxon>Halomonadaceae</taxon>
        <taxon>Chromohalobacter</taxon>
    </lineage>
</organism>
<dbReference type="SUPFAM" id="SSF143011">
    <property type="entry name" value="RelE-like"/>
    <property type="match status" value="1"/>
</dbReference>
<evidence type="ECO:0000256" key="3">
    <source>
        <dbReference type="PIRSR" id="PIRSR006156-1"/>
    </source>
</evidence>
<reference evidence="4 5" key="1">
    <citation type="submission" date="2019-03" db="EMBL/GenBank/DDBJ databases">
        <title>Genomic Encyclopedia of Type Strains, Phase IV (KMG-IV): sequencing the most valuable type-strain genomes for metagenomic binning, comparative biology and taxonomic classification.</title>
        <authorList>
            <person name="Goeker M."/>
        </authorList>
    </citation>
    <scope>NUCLEOTIDE SEQUENCE [LARGE SCALE GENOMIC DNA]</scope>
    <source>
        <strain evidence="4 5">DSM 6770</strain>
    </source>
</reference>
<accession>A0A4R7NVD1</accession>
<comment type="similarity">
    <text evidence="2">Belongs to the RelE toxin family. YafQ subfamily.</text>
</comment>
<evidence type="ECO:0000313" key="5">
    <source>
        <dbReference type="Proteomes" id="UP000295380"/>
    </source>
</evidence>
<dbReference type="GO" id="GO:0004521">
    <property type="term" value="F:RNA endonuclease activity"/>
    <property type="evidence" value="ECO:0007669"/>
    <property type="project" value="TreeGrafter"/>
</dbReference>
<dbReference type="InterPro" id="IPR004386">
    <property type="entry name" value="Toxin_YafQ-like"/>
</dbReference>
<dbReference type="OrthoDB" id="7030467at2"/>
<protein>
    <submittedName>
        <fullName evidence="4">mRNA interferase YafQ</fullName>
    </submittedName>
</protein>
<dbReference type="GO" id="GO:0006402">
    <property type="term" value="P:mRNA catabolic process"/>
    <property type="evidence" value="ECO:0007669"/>
    <property type="project" value="TreeGrafter"/>
</dbReference>
<dbReference type="PANTHER" id="PTHR40588:SF1">
    <property type="entry name" value="MRNA INTERFERASE TOXIN YAFQ"/>
    <property type="match status" value="1"/>
</dbReference>
<dbReference type="Pfam" id="PF15738">
    <property type="entry name" value="YafQ_toxin"/>
    <property type="match status" value="1"/>
</dbReference>
<dbReference type="Proteomes" id="UP000295380">
    <property type="component" value="Unassembled WGS sequence"/>
</dbReference>
<feature type="active site" description="Proton donor" evidence="3">
    <location>
        <position position="84"/>
    </location>
</feature>
<gene>
    <name evidence="4" type="ORF">C8E00_101515</name>
</gene>
<dbReference type="Gene3D" id="3.30.2310.20">
    <property type="entry name" value="RelE-like"/>
    <property type="match status" value="1"/>
</dbReference>
<sequence>MLTPVRSSQFKRDVKRAVKRGKDLQKLKSLLGLLVAQAPLPEEYQDHPLRGNWKGYRDAHIEPDWLLLYCVEGDELHLARTGSHSDLFQD</sequence>
<proteinExistence type="inferred from homology"/>
<dbReference type="PANTHER" id="PTHR40588">
    <property type="entry name" value="MRNA INTERFERASE TOXIN YAFQ"/>
    <property type="match status" value="1"/>
</dbReference>
<dbReference type="AlphaFoldDB" id="A0A4R7NVD1"/>